<dbReference type="Proteomes" id="UP000523007">
    <property type="component" value="Unassembled WGS sequence"/>
</dbReference>
<dbReference type="EMBL" id="JACHJT010000001">
    <property type="protein sequence ID" value="MBB4931149.1"/>
    <property type="molecule type" value="Genomic_DNA"/>
</dbReference>
<evidence type="ECO:0000256" key="6">
    <source>
        <dbReference type="ARBA" id="ARBA00023014"/>
    </source>
</evidence>
<evidence type="ECO:0000313" key="9">
    <source>
        <dbReference type="Proteomes" id="UP000523007"/>
    </source>
</evidence>
<comment type="caution">
    <text evidence="8">The sequence shown here is derived from an EMBL/GenBank/DDBJ whole genome shotgun (WGS) entry which is preliminary data.</text>
</comment>
<organism evidence="8 9">
    <name type="scientific">Lipingzhangella halophila</name>
    <dbReference type="NCBI Taxonomy" id="1783352"/>
    <lineage>
        <taxon>Bacteria</taxon>
        <taxon>Bacillati</taxon>
        <taxon>Actinomycetota</taxon>
        <taxon>Actinomycetes</taxon>
        <taxon>Streptosporangiales</taxon>
        <taxon>Nocardiopsidaceae</taxon>
        <taxon>Lipingzhangella</taxon>
    </lineage>
</organism>
<keyword evidence="2" id="KW-0813">Transport</keyword>
<dbReference type="Pfam" id="PF13459">
    <property type="entry name" value="Fer4_15"/>
    <property type="match status" value="1"/>
</dbReference>
<dbReference type="PANTHER" id="PTHR36923">
    <property type="entry name" value="FERREDOXIN"/>
    <property type="match status" value="1"/>
</dbReference>
<gene>
    <name evidence="8" type="ORF">F4561_001969</name>
</gene>
<name>A0A7W7RFR6_9ACTN</name>
<keyword evidence="3" id="KW-0479">Metal-binding</keyword>
<dbReference type="GO" id="GO:0046872">
    <property type="term" value="F:metal ion binding"/>
    <property type="evidence" value="ECO:0007669"/>
    <property type="project" value="UniProtKB-KW"/>
</dbReference>
<dbReference type="PANTHER" id="PTHR36923:SF3">
    <property type="entry name" value="FERREDOXIN"/>
    <property type="match status" value="1"/>
</dbReference>
<reference evidence="8 9" key="1">
    <citation type="submission" date="2020-08" db="EMBL/GenBank/DDBJ databases">
        <title>Sequencing the genomes of 1000 actinobacteria strains.</title>
        <authorList>
            <person name="Klenk H.-P."/>
        </authorList>
    </citation>
    <scope>NUCLEOTIDE SEQUENCE [LARGE SCALE GENOMIC DNA]</scope>
    <source>
        <strain evidence="8 9">DSM 102030</strain>
    </source>
</reference>
<keyword evidence="6" id="KW-0411">Iron-sulfur</keyword>
<evidence type="ECO:0000256" key="3">
    <source>
        <dbReference type="ARBA" id="ARBA00022723"/>
    </source>
</evidence>
<evidence type="ECO:0000256" key="2">
    <source>
        <dbReference type="ARBA" id="ARBA00022448"/>
    </source>
</evidence>
<dbReference type="AlphaFoldDB" id="A0A7W7RFR6"/>
<proteinExistence type="predicted"/>
<evidence type="ECO:0000256" key="5">
    <source>
        <dbReference type="ARBA" id="ARBA00023004"/>
    </source>
</evidence>
<keyword evidence="7" id="KW-0003">3Fe-4S</keyword>
<evidence type="ECO:0000256" key="1">
    <source>
        <dbReference type="ARBA" id="ARBA00001927"/>
    </source>
</evidence>
<accession>A0A7W7RFR6</accession>
<keyword evidence="5" id="KW-0408">Iron</keyword>
<keyword evidence="9" id="KW-1185">Reference proteome</keyword>
<comment type="cofactor">
    <cofactor evidence="1">
        <name>[3Fe-4S] cluster</name>
        <dbReference type="ChEBI" id="CHEBI:21137"/>
    </cofactor>
</comment>
<protein>
    <submittedName>
        <fullName evidence="8">Ferredoxin</fullName>
    </submittedName>
</protein>
<dbReference type="Gene3D" id="3.30.70.20">
    <property type="match status" value="1"/>
</dbReference>
<evidence type="ECO:0000313" key="8">
    <source>
        <dbReference type="EMBL" id="MBB4931149.1"/>
    </source>
</evidence>
<evidence type="ECO:0000256" key="7">
    <source>
        <dbReference type="ARBA" id="ARBA00023291"/>
    </source>
</evidence>
<dbReference type="RefSeq" id="WP_221445428.1">
    <property type="nucleotide sequence ID" value="NZ_JACHJT010000001.1"/>
</dbReference>
<dbReference type="SUPFAM" id="SSF54862">
    <property type="entry name" value="4Fe-4S ferredoxins"/>
    <property type="match status" value="1"/>
</dbReference>
<dbReference type="GO" id="GO:0051538">
    <property type="term" value="F:3 iron, 4 sulfur cluster binding"/>
    <property type="evidence" value="ECO:0007669"/>
    <property type="project" value="UniProtKB-KW"/>
</dbReference>
<dbReference type="InterPro" id="IPR051269">
    <property type="entry name" value="Fe-S_cluster_ET"/>
</dbReference>
<keyword evidence="4" id="KW-0249">Electron transport</keyword>
<evidence type="ECO:0000256" key="4">
    <source>
        <dbReference type="ARBA" id="ARBA00022982"/>
    </source>
</evidence>
<sequence>MSMKLVLDLDACQGYANCLIESPGLFDLDDRTDKAVLLEETPAEDRRAEAEAAVRGCPARAISIESS</sequence>